<protein>
    <submittedName>
        <fullName evidence="1">Uncharacterized protein</fullName>
    </submittedName>
</protein>
<dbReference type="AlphaFoldDB" id="A0A835YL25"/>
<gene>
    <name evidence="1" type="ORF">JKP88DRAFT_282661</name>
</gene>
<accession>A0A835YL25</accession>
<name>A0A835YL25_9STRA</name>
<reference evidence="1" key="1">
    <citation type="submission" date="2021-02" db="EMBL/GenBank/DDBJ databases">
        <title>First Annotated Genome of the Yellow-green Alga Tribonema minus.</title>
        <authorList>
            <person name="Mahan K.M."/>
        </authorList>
    </citation>
    <scope>NUCLEOTIDE SEQUENCE</scope>
    <source>
        <strain evidence="1">UTEX B ZZ1240</strain>
    </source>
</reference>
<evidence type="ECO:0000313" key="1">
    <source>
        <dbReference type="EMBL" id="KAG5176646.1"/>
    </source>
</evidence>
<proteinExistence type="predicted"/>
<keyword evidence="2" id="KW-1185">Reference proteome</keyword>
<evidence type="ECO:0000313" key="2">
    <source>
        <dbReference type="Proteomes" id="UP000664859"/>
    </source>
</evidence>
<dbReference type="Proteomes" id="UP000664859">
    <property type="component" value="Unassembled WGS sequence"/>
</dbReference>
<sequence>MPDVMDMAAIHAYMPSADLAWLDKSGQSLTYSVEKFIDTFRDAFLTTRRRLRADVAVSRALDSGGLKSTKAAGCLCDIEDDGLRRMMRALHKQIWSREWKSVIEPRLSIQGIP</sequence>
<organism evidence="1 2">
    <name type="scientific">Tribonema minus</name>
    <dbReference type="NCBI Taxonomy" id="303371"/>
    <lineage>
        <taxon>Eukaryota</taxon>
        <taxon>Sar</taxon>
        <taxon>Stramenopiles</taxon>
        <taxon>Ochrophyta</taxon>
        <taxon>PX clade</taxon>
        <taxon>Xanthophyceae</taxon>
        <taxon>Tribonematales</taxon>
        <taxon>Tribonemataceae</taxon>
        <taxon>Tribonema</taxon>
    </lineage>
</organism>
<dbReference type="EMBL" id="JAFCMP010000535">
    <property type="protein sequence ID" value="KAG5176646.1"/>
    <property type="molecule type" value="Genomic_DNA"/>
</dbReference>
<comment type="caution">
    <text evidence="1">The sequence shown here is derived from an EMBL/GenBank/DDBJ whole genome shotgun (WGS) entry which is preliminary data.</text>
</comment>